<dbReference type="InterPro" id="IPR027417">
    <property type="entry name" value="P-loop_NTPase"/>
</dbReference>
<dbReference type="Gene3D" id="3.40.50.300">
    <property type="entry name" value="P-loop containing nucleotide triphosphate hydrolases"/>
    <property type="match status" value="1"/>
</dbReference>
<dbReference type="AlphaFoldDB" id="A0A917G5W1"/>
<dbReference type="EMBL" id="BMGR01000020">
    <property type="protein sequence ID" value="GGG23910.1"/>
    <property type="molecule type" value="Genomic_DNA"/>
</dbReference>
<organism evidence="1 2">
    <name type="scientific">Paenibacillus abyssi</name>
    <dbReference type="NCBI Taxonomy" id="1340531"/>
    <lineage>
        <taxon>Bacteria</taxon>
        <taxon>Bacillati</taxon>
        <taxon>Bacillota</taxon>
        <taxon>Bacilli</taxon>
        <taxon>Bacillales</taxon>
        <taxon>Paenibacillaceae</taxon>
        <taxon>Paenibacillus</taxon>
    </lineage>
</organism>
<keyword evidence="2" id="KW-1185">Reference proteome</keyword>
<protein>
    <submittedName>
        <fullName evidence="1">Anticodon nuclease</fullName>
    </submittedName>
</protein>
<proteinExistence type="predicted"/>
<name>A0A917G5W1_9BACL</name>
<accession>A0A917G5W1</accession>
<sequence>MGKSLIEIAQQLKESDKKVQLIYGFNGNGKTRLSKEFRLLVAPKNDTETDETGLASKKIIYYNAFTEDLFYWDNDLANDIDLKLKIHPNSFTEWVLNEQGQDQNVISHFQNYTDRTLTPKFNSDFSEVTFSYERGNEEPSPNIKVSKGEESSFVWSVFYSLLNQVIDVLNIAEPSERETDQLNQLKYVFIDDPVTSLDDNHLIQLAVDLAHLIKKSDSELKFVITTHNPIFYNVLYNEVNKKTCYMLGRKEDGTFELEEKPGDSNKSFSYHLHLKNTIEEAIENNQVQKYHFTLLRNLYEKTASFLGFPYWSDLLPDNKEAYYNRIIQFTSHSTLADSSAAEPSPQEKQTVRLLFDHLINNYSFRKEA</sequence>
<gene>
    <name evidence="1" type="primary">prrC</name>
    <name evidence="1" type="ORF">GCM10010916_45570</name>
</gene>
<dbReference type="RefSeq" id="WP_188533390.1">
    <property type="nucleotide sequence ID" value="NZ_BMGR01000020.1"/>
</dbReference>
<evidence type="ECO:0000313" key="2">
    <source>
        <dbReference type="Proteomes" id="UP000644756"/>
    </source>
</evidence>
<dbReference type="Proteomes" id="UP000644756">
    <property type="component" value="Unassembled WGS sequence"/>
</dbReference>
<reference evidence="1" key="2">
    <citation type="submission" date="2020-09" db="EMBL/GenBank/DDBJ databases">
        <authorList>
            <person name="Sun Q."/>
            <person name="Zhou Y."/>
        </authorList>
    </citation>
    <scope>NUCLEOTIDE SEQUENCE</scope>
    <source>
        <strain evidence="1">CGMCC 1.12987</strain>
    </source>
</reference>
<reference evidence="1" key="1">
    <citation type="journal article" date="2014" name="Int. J. Syst. Evol. Microbiol.">
        <title>Complete genome sequence of Corynebacterium casei LMG S-19264T (=DSM 44701T), isolated from a smear-ripened cheese.</title>
        <authorList>
            <consortium name="US DOE Joint Genome Institute (JGI-PGF)"/>
            <person name="Walter F."/>
            <person name="Albersmeier A."/>
            <person name="Kalinowski J."/>
            <person name="Ruckert C."/>
        </authorList>
    </citation>
    <scope>NUCLEOTIDE SEQUENCE</scope>
    <source>
        <strain evidence="1">CGMCC 1.12987</strain>
    </source>
</reference>
<evidence type="ECO:0000313" key="1">
    <source>
        <dbReference type="EMBL" id="GGG23910.1"/>
    </source>
</evidence>
<dbReference type="SUPFAM" id="SSF52540">
    <property type="entry name" value="P-loop containing nucleoside triphosphate hydrolases"/>
    <property type="match status" value="1"/>
</dbReference>
<comment type="caution">
    <text evidence="1">The sequence shown here is derived from an EMBL/GenBank/DDBJ whole genome shotgun (WGS) entry which is preliminary data.</text>
</comment>